<dbReference type="Pfam" id="PF03171">
    <property type="entry name" value="2OG-FeII_Oxy"/>
    <property type="match status" value="1"/>
</dbReference>
<keyword evidence="9" id="KW-1185">Reference proteome</keyword>
<accession>A0ABC9C2S9</accession>
<dbReference type="Proteomes" id="UP001497457">
    <property type="component" value="Chromosome 28b"/>
</dbReference>
<keyword evidence="3 5" id="KW-0560">Oxidoreductase</keyword>
<reference evidence="8 9" key="2">
    <citation type="submission" date="2024-10" db="EMBL/GenBank/DDBJ databases">
        <authorList>
            <person name="Ryan C."/>
        </authorList>
    </citation>
    <scope>NUCLEOTIDE SEQUENCE [LARGE SCALE GENOMIC DNA]</scope>
</reference>
<evidence type="ECO:0000256" key="4">
    <source>
        <dbReference type="ARBA" id="ARBA00023004"/>
    </source>
</evidence>
<feature type="region of interest" description="Disordered" evidence="6">
    <location>
        <begin position="73"/>
        <end position="92"/>
    </location>
</feature>
<dbReference type="InterPro" id="IPR050295">
    <property type="entry name" value="Plant_2OG-oxidoreductases"/>
</dbReference>
<evidence type="ECO:0000256" key="3">
    <source>
        <dbReference type="ARBA" id="ARBA00023002"/>
    </source>
</evidence>
<comment type="similarity">
    <text evidence="1 5">Belongs to the iron/ascorbate-dependent oxidoreductase family.</text>
</comment>
<dbReference type="GO" id="GO:0046872">
    <property type="term" value="F:metal ion binding"/>
    <property type="evidence" value="ECO:0007669"/>
    <property type="project" value="UniProtKB-KW"/>
</dbReference>
<keyword evidence="4 5" id="KW-0408">Iron</keyword>
<dbReference type="SUPFAM" id="SSF51197">
    <property type="entry name" value="Clavaminate synthase-like"/>
    <property type="match status" value="1"/>
</dbReference>
<proteinExistence type="inferred from homology"/>
<evidence type="ECO:0000256" key="5">
    <source>
        <dbReference type="RuleBase" id="RU003682"/>
    </source>
</evidence>
<evidence type="ECO:0000256" key="6">
    <source>
        <dbReference type="SAM" id="MobiDB-lite"/>
    </source>
</evidence>
<dbReference type="FunFam" id="2.60.120.330:FF:000042">
    <property type="entry name" value="Flavanone 3-dioxygenase 3"/>
    <property type="match status" value="1"/>
</dbReference>
<dbReference type="AlphaFoldDB" id="A0ABC9C2S9"/>
<dbReference type="GO" id="GO:0016491">
    <property type="term" value="F:oxidoreductase activity"/>
    <property type="evidence" value="ECO:0007669"/>
    <property type="project" value="UniProtKB-KW"/>
</dbReference>
<evidence type="ECO:0000313" key="9">
    <source>
        <dbReference type="Proteomes" id="UP001497457"/>
    </source>
</evidence>
<evidence type="ECO:0000259" key="7">
    <source>
        <dbReference type="PROSITE" id="PS51471"/>
    </source>
</evidence>
<dbReference type="InterPro" id="IPR026992">
    <property type="entry name" value="DIOX_N"/>
</dbReference>
<organism evidence="8 9">
    <name type="scientific">Urochloa decumbens</name>
    <dbReference type="NCBI Taxonomy" id="240449"/>
    <lineage>
        <taxon>Eukaryota</taxon>
        <taxon>Viridiplantae</taxon>
        <taxon>Streptophyta</taxon>
        <taxon>Embryophyta</taxon>
        <taxon>Tracheophyta</taxon>
        <taxon>Spermatophyta</taxon>
        <taxon>Magnoliopsida</taxon>
        <taxon>Liliopsida</taxon>
        <taxon>Poales</taxon>
        <taxon>Poaceae</taxon>
        <taxon>PACMAD clade</taxon>
        <taxon>Panicoideae</taxon>
        <taxon>Panicodae</taxon>
        <taxon>Paniceae</taxon>
        <taxon>Melinidinae</taxon>
        <taxon>Urochloa</taxon>
    </lineage>
</organism>
<dbReference type="InterPro" id="IPR027443">
    <property type="entry name" value="IPNS-like_sf"/>
</dbReference>
<dbReference type="Gene3D" id="2.60.120.330">
    <property type="entry name" value="B-lactam Antibiotic, Isopenicillin N Synthase, Chain"/>
    <property type="match status" value="1"/>
</dbReference>
<dbReference type="PANTHER" id="PTHR47991">
    <property type="entry name" value="OXOGLUTARATE/IRON-DEPENDENT DIOXYGENASE"/>
    <property type="match status" value="1"/>
</dbReference>
<dbReference type="InterPro" id="IPR044861">
    <property type="entry name" value="IPNS-like_FE2OG_OXY"/>
</dbReference>
<evidence type="ECO:0000256" key="1">
    <source>
        <dbReference type="ARBA" id="ARBA00008056"/>
    </source>
</evidence>
<dbReference type="Pfam" id="PF14226">
    <property type="entry name" value="DIOX_N"/>
    <property type="match status" value="1"/>
</dbReference>
<dbReference type="EMBL" id="OZ075138">
    <property type="protein sequence ID" value="CAL5013050.1"/>
    <property type="molecule type" value="Genomic_DNA"/>
</dbReference>
<protein>
    <recommendedName>
        <fullName evidence="7">Fe2OG dioxygenase domain-containing protein</fullName>
    </recommendedName>
</protein>
<reference evidence="9" key="1">
    <citation type="submission" date="2024-06" db="EMBL/GenBank/DDBJ databases">
        <authorList>
            <person name="Ryan C."/>
        </authorList>
    </citation>
    <scope>NUCLEOTIDE SEQUENCE [LARGE SCALE GENOMIC DNA]</scope>
</reference>
<evidence type="ECO:0000256" key="2">
    <source>
        <dbReference type="ARBA" id="ARBA00022723"/>
    </source>
</evidence>
<evidence type="ECO:0000313" key="8">
    <source>
        <dbReference type="EMBL" id="CAL5013050.1"/>
    </source>
</evidence>
<name>A0ABC9C2S9_9POAL</name>
<gene>
    <name evidence="8" type="ORF">URODEC1_LOCUS71204</name>
</gene>
<dbReference type="InterPro" id="IPR005123">
    <property type="entry name" value="Oxoglu/Fe-dep_dioxygenase_dom"/>
</dbReference>
<feature type="domain" description="Fe2OG dioxygenase" evidence="7">
    <location>
        <begin position="250"/>
        <end position="356"/>
    </location>
</feature>
<keyword evidence="2 5" id="KW-0479">Metal-binding</keyword>
<dbReference type="PROSITE" id="PS51471">
    <property type="entry name" value="FE2OG_OXY"/>
    <property type="match status" value="1"/>
</dbReference>
<sequence>MIVTVHPIISEHRDATAHGKRLHLLALRKPAAPVAPPGSVDSSARLQNRLLSLYCTIMAGTSLHRSTDPIPCTNGEHNGHEHALPSSPSDTGTCGGDDGIPVVDFDVLVNGAADQRAQAIQDLGRACEDWGFFMVINHGVTEKLKEAIMETCKELFSLPEEEKAEYLEAGPMDPIRIGTGFFSVVDGIRYCRDYLKMFAHPELHCPAKPAKLRDVAAEYSAKTRDLLLQLAKAISESLGLDGGRISVAMGLDSCFQILVANHYPPPYTGGPDSVGMGLPAHSDHGFLTLLFQNGVDGLQVEHDGRWHLAKPLPGAFFVITGDQLEIVSNGKYKGVLHRAVVGGERARMSMVSMISPCLDAVVEPVPELVAPDGQGLEFRGVRYRDYMEHQQSNKLNGKAALDIARVQRDTTGPAEK</sequence>